<sequence>MKHFLRLADNVDPMPVMQAVGARPHLWNQHKWRTEYVGTPHLDVSDIWLRYSDVAKTSDASNTGAVQNDERPVFYPAWNELPQVRPIVFALMRQVEAIELGRVLITKLPPGGRIAAHSDATGAYTDLPGRRYHVVLQGLSGSMFRCGDETVNMRTGEIWMFDHLAEHEVWNNSTDDRIHLLVDLRLW</sequence>
<dbReference type="InterPro" id="IPR007803">
    <property type="entry name" value="Asp/Arg/Pro-Hydrxlase"/>
</dbReference>
<dbReference type="Gene3D" id="2.60.120.330">
    <property type="entry name" value="B-lactam Antibiotic, Isopenicillin N Synthase, Chain"/>
    <property type="match status" value="1"/>
</dbReference>
<dbReference type="RefSeq" id="WP_042059997.1">
    <property type="nucleotide sequence ID" value="NZ_BAND01000076.1"/>
</dbReference>
<accession>A0A023D7P2</accession>
<reference evidence="2 3" key="2">
    <citation type="journal article" date="2014" name="FEMS Microbiol. Lett.">
        <title>Draft genomic DNA sequence of the facultatively methylotrophic bacterium Acidomonas methanolica type strain MB58.</title>
        <authorList>
            <person name="Higashiura N."/>
            <person name="Hadano H."/>
            <person name="Hirakawa H."/>
            <person name="Matsutani M."/>
            <person name="Takabe S."/>
            <person name="Matsushita K."/>
            <person name="Azuma Y."/>
        </authorList>
    </citation>
    <scope>NUCLEOTIDE SEQUENCE [LARGE SCALE GENOMIC DNA]</scope>
    <source>
        <strain evidence="2 3">MB58</strain>
    </source>
</reference>
<keyword evidence="3" id="KW-1185">Reference proteome</keyword>
<dbReference type="SUPFAM" id="SSF51197">
    <property type="entry name" value="Clavaminate synthase-like"/>
    <property type="match status" value="1"/>
</dbReference>
<dbReference type="AlphaFoldDB" id="A0A023D7P2"/>
<reference evidence="3" key="1">
    <citation type="journal article" date="2014" name="FEMS Microbiol. Lett.">
        <title>Draft Genomic DNA Sequence of the Facultatively Methylotrophic Bacterium Acidomonas methanolica type strain MB58.</title>
        <authorList>
            <person name="Higashiura N."/>
            <person name="Hadano H."/>
            <person name="Hirakawa H."/>
            <person name="Matsutani M."/>
            <person name="Takabe S."/>
            <person name="Matsushita K."/>
            <person name="Azuma Y."/>
        </authorList>
    </citation>
    <scope>NUCLEOTIDE SEQUENCE [LARGE SCALE GENOMIC DNA]</scope>
    <source>
        <strain evidence="3">MB58</strain>
    </source>
</reference>
<dbReference type="Proteomes" id="UP000019760">
    <property type="component" value="Unassembled WGS sequence"/>
</dbReference>
<dbReference type="OrthoDB" id="21665at2"/>
<feature type="domain" description="Aspartyl/asparaginy/proline hydroxylase" evidence="1">
    <location>
        <begin position="85"/>
        <end position="184"/>
    </location>
</feature>
<protein>
    <submittedName>
        <fullName evidence="2">Aspartyl/asparaginyl beta-hydroxylase</fullName>
    </submittedName>
</protein>
<name>A0A023D7P2_ACIMT</name>
<evidence type="ECO:0000259" key="1">
    <source>
        <dbReference type="Pfam" id="PF05118"/>
    </source>
</evidence>
<organism evidence="2 3">
    <name type="scientific">Acidomonas methanolica NBRC 104435</name>
    <dbReference type="NCBI Taxonomy" id="1231351"/>
    <lineage>
        <taxon>Bacteria</taxon>
        <taxon>Pseudomonadati</taxon>
        <taxon>Pseudomonadota</taxon>
        <taxon>Alphaproteobacteria</taxon>
        <taxon>Acetobacterales</taxon>
        <taxon>Acetobacteraceae</taxon>
        <taxon>Acidomonas</taxon>
    </lineage>
</organism>
<dbReference type="EMBL" id="BAND01000076">
    <property type="protein sequence ID" value="GAJ29735.1"/>
    <property type="molecule type" value="Genomic_DNA"/>
</dbReference>
<gene>
    <name evidence="2" type="ORF">Amme_076_028</name>
</gene>
<evidence type="ECO:0000313" key="3">
    <source>
        <dbReference type="Proteomes" id="UP000019760"/>
    </source>
</evidence>
<dbReference type="Pfam" id="PF05118">
    <property type="entry name" value="Asp_Arg_Hydrox"/>
    <property type="match status" value="1"/>
</dbReference>
<dbReference type="InterPro" id="IPR027443">
    <property type="entry name" value="IPNS-like_sf"/>
</dbReference>
<evidence type="ECO:0000313" key="2">
    <source>
        <dbReference type="EMBL" id="GAJ29735.1"/>
    </source>
</evidence>
<comment type="caution">
    <text evidence="2">The sequence shown here is derived from an EMBL/GenBank/DDBJ whole genome shotgun (WGS) entry which is preliminary data.</text>
</comment>
<proteinExistence type="predicted"/>